<accession>A0A9P9AHQ2</accession>
<dbReference type="InterPro" id="IPR036514">
    <property type="entry name" value="SGNH_hydro_sf"/>
</dbReference>
<dbReference type="InterPro" id="IPR028994">
    <property type="entry name" value="Integrin_alpha_N"/>
</dbReference>
<evidence type="ECO:0008006" key="3">
    <source>
        <dbReference type="Google" id="ProtNLM"/>
    </source>
</evidence>
<sequence>MNDDITVDMIGTLQDGDMPNNNHEGQSGKHVTNINEYWKLSIKARPNVVLLHAGTNNIDENVDLDIALDITRRKKILPVPIHITVGGLADAKHPNDKGYGMANAWLKAILEADSRGLLKGPVRVTCKEAPRMGIGNSADGNSEIGTSHGKIWDKKGTVFQGFRTWEAVSSIRLPVDNSSRDKVILADLNGNGIADCIVADKDGTVRACINGGKPNDWTSIGKISSDWSSITGDMIRLADVNTFESLDSKWATGLASRDKAHFGDIDGDGCVDYVIVCSGGTVKWARNTHNSGNDSKKKNWETAVTITPGLAGMPFDAARLRDINGDGKAGKCCTRVWQDGITISPGVGEPGSKVKFADLDGDGCDDFLILYDGGAVKCWLNLKNIRLRARSGCWATYWSTKIKNDFFE</sequence>
<dbReference type="Proteomes" id="UP000777438">
    <property type="component" value="Unassembled WGS sequence"/>
</dbReference>
<dbReference type="AlphaFoldDB" id="A0A9P9AHQ2"/>
<organism evidence="1 2">
    <name type="scientific">Thelonectria olida</name>
    <dbReference type="NCBI Taxonomy" id="1576542"/>
    <lineage>
        <taxon>Eukaryota</taxon>
        <taxon>Fungi</taxon>
        <taxon>Dikarya</taxon>
        <taxon>Ascomycota</taxon>
        <taxon>Pezizomycotina</taxon>
        <taxon>Sordariomycetes</taxon>
        <taxon>Hypocreomycetidae</taxon>
        <taxon>Hypocreales</taxon>
        <taxon>Nectriaceae</taxon>
        <taxon>Thelonectria</taxon>
    </lineage>
</organism>
<name>A0A9P9AHQ2_9HYPO</name>
<proteinExistence type="predicted"/>
<dbReference type="OrthoDB" id="1046782at2759"/>
<dbReference type="Gene3D" id="3.40.50.1110">
    <property type="entry name" value="SGNH hydrolase"/>
    <property type="match status" value="1"/>
</dbReference>
<dbReference type="EMBL" id="JAGPYM010000101">
    <property type="protein sequence ID" value="KAH6867466.1"/>
    <property type="molecule type" value="Genomic_DNA"/>
</dbReference>
<gene>
    <name evidence="1" type="ORF">B0T10DRAFT_572278</name>
</gene>
<protein>
    <recommendedName>
        <fullName evidence="3">SGNH hydrolase-type esterase domain-containing protein</fullName>
    </recommendedName>
</protein>
<reference evidence="1 2" key="1">
    <citation type="journal article" date="2021" name="Nat. Commun.">
        <title>Genetic determinants of endophytism in the Arabidopsis root mycobiome.</title>
        <authorList>
            <person name="Mesny F."/>
            <person name="Miyauchi S."/>
            <person name="Thiergart T."/>
            <person name="Pickel B."/>
            <person name="Atanasova L."/>
            <person name="Karlsson M."/>
            <person name="Huettel B."/>
            <person name="Barry K.W."/>
            <person name="Haridas S."/>
            <person name="Chen C."/>
            <person name="Bauer D."/>
            <person name="Andreopoulos W."/>
            <person name="Pangilinan J."/>
            <person name="LaButti K."/>
            <person name="Riley R."/>
            <person name="Lipzen A."/>
            <person name="Clum A."/>
            <person name="Drula E."/>
            <person name="Henrissat B."/>
            <person name="Kohler A."/>
            <person name="Grigoriev I.V."/>
            <person name="Martin F.M."/>
            <person name="Hacquard S."/>
        </authorList>
    </citation>
    <scope>NUCLEOTIDE SEQUENCE [LARGE SCALE GENOMIC DNA]</scope>
    <source>
        <strain evidence="1 2">MPI-CAGE-CH-0241</strain>
    </source>
</reference>
<keyword evidence="2" id="KW-1185">Reference proteome</keyword>
<evidence type="ECO:0000313" key="1">
    <source>
        <dbReference type="EMBL" id="KAH6867466.1"/>
    </source>
</evidence>
<dbReference type="SUPFAM" id="SSF69318">
    <property type="entry name" value="Integrin alpha N-terminal domain"/>
    <property type="match status" value="1"/>
</dbReference>
<comment type="caution">
    <text evidence="1">The sequence shown here is derived from an EMBL/GenBank/DDBJ whole genome shotgun (WGS) entry which is preliminary data.</text>
</comment>
<evidence type="ECO:0000313" key="2">
    <source>
        <dbReference type="Proteomes" id="UP000777438"/>
    </source>
</evidence>
<dbReference type="Gene3D" id="2.130.10.130">
    <property type="entry name" value="Integrin alpha, N-terminal"/>
    <property type="match status" value="1"/>
</dbReference>